<reference evidence="5 6" key="1">
    <citation type="submission" date="2018-09" db="EMBL/GenBank/DDBJ databases">
        <title>Streptomyces sp. nov. DS1-2, an endophytic actinomycete isolated from roots of Dendrobium scabrilingue.</title>
        <authorList>
            <person name="Kuncharoen N."/>
            <person name="Kudo T."/>
            <person name="Ohkuma M."/>
            <person name="Yuki M."/>
            <person name="Tanasupawat S."/>
        </authorList>
    </citation>
    <scope>NUCLEOTIDE SEQUENCE [LARGE SCALE GENOMIC DNA]</scope>
    <source>
        <strain evidence="3 6">AZ1-7</strain>
        <strain evidence="4 5">DS1-2</strain>
    </source>
</reference>
<gene>
    <name evidence="4" type="ORF">D7318_23300</name>
    <name evidence="3" type="ORF">D7319_24235</name>
</gene>
<dbReference type="OrthoDB" id="9814961at2"/>
<dbReference type="GO" id="GO:0016829">
    <property type="term" value="F:lyase activity"/>
    <property type="evidence" value="ECO:0007669"/>
    <property type="project" value="InterPro"/>
</dbReference>
<dbReference type="EMBL" id="RBDY01000022">
    <property type="protein sequence ID" value="RKN17607.1"/>
    <property type="molecule type" value="Genomic_DNA"/>
</dbReference>
<protein>
    <submittedName>
        <fullName evidence="3">NDP-hexose 2,3-dehydratase</fullName>
    </submittedName>
</protein>
<organism evidence="3 6">
    <name type="scientific">Streptomyces radicis</name>
    <dbReference type="NCBI Taxonomy" id="1750517"/>
    <lineage>
        <taxon>Bacteria</taxon>
        <taxon>Bacillati</taxon>
        <taxon>Actinomycetota</taxon>
        <taxon>Actinomycetes</taxon>
        <taxon>Kitasatosporales</taxon>
        <taxon>Streptomycetaceae</taxon>
        <taxon>Streptomyces</taxon>
    </lineage>
</organism>
<feature type="region of interest" description="Disordered" evidence="1">
    <location>
        <begin position="356"/>
        <end position="379"/>
    </location>
</feature>
<evidence type="ECO:0000259" key="2">
    <source>
        <dbReference type="Pfam" id="PF03559"/>
    </source>
</evidence>
<proteinExistence type="predicted"/>
<dbReference type="EMBL" id="RBDX01000024">
    <property type="protein sequence ID" value="RKN05839.1"/>
    <property type="molecule type" value="Genomic_DNA"/>
</dbReference>
<dbReference type="Pfam" id="PF03559">
    <property type="entry name" value="Hexose_dehydrat"/>
    <property type="match status" value="2"/>
</dbReference>
<evidence type="ECO:0000313" key="6">
    <source>
        <dbReference type="Proteomes" id="UP000275024"/>
    </source>
</evidence>
<dbReference type="AlphaFoldDB" id="A0A3A9VYM2"/>
<dbReference type="RefSeq" id="WP_120699146.1">
    <property type="nucleotide sequence ID" value="NZ_RBDX01000024.1"/>
</dbReference>
<evidence type="ECO:0000313" key="4">
    <source>
        <dbReference type="EMBL" id="RKN17607.1"/>
    </source>
</evidence>
<feature type="domain" description="dTDP-4-dehydro-6-deoxy-alpha-D-glucopyranose 2,3-dehydratase" evidence="2">
    <location>
        <begin position="42"/>
        <end position="243"/>
    </location>
</feature>
<dbReference type="Proteomes" id="UP000268652">
    <property type="component" value="Unassembled WGS sequence"/>
</dbReference>
<feature type="domain" description="dTDP-4-dehydro-6-deoxy-alpha-D-glucopyranose 2,3-dehydratase" evidence="2">
    <location>
        <begin position="258"/>
        <end position="460"/>
    </location>
</feature>
<evidence type="ECO:0000313" key="3">
    <source>
        <dbReference type="EMBL" id="RKN05839.1"/>
    </source>
</evidence>
<dbReference type="InterPro" id="IPR005212">
    <property type="entry name" value="EvaA-like"/>
</dbReference>
<accession>A0A3A9VYM2</accession>
<dbReference type="Proteomes" id="UP000275024">
    <property type="component" value="Unassembled WGS sequence"/>
</dbReference>
<dbReference type="InterPro" id="IPR038153">
    <property type="entry name" value="EvaA-like_sf"/>
</dbReference>
<dbReference type="Gene3D" id="3.90.79.40">
    <property type="entry name" value="EvaA sugar 2,3-dehydratase subunit"/>
    <property type="match status" value="2"/>
</dbReference>
<keyword evidence="5" id="KW-1185">Reference proteome</keyword>
<evidence type="ECO:0000313" key="5">
    <source>
        <dbReference type="Proteomes" id="UP000268652"/>
    </source>
</evidence>
<comment type="caution">
    <text evidence="3">The sequence shown here is derived from an EMBL/GenBank/DDBJ whole genome shotgun (WGS) entry which is preliminary data.</text>
</comment>
<name>A0A3A9VYM2_9ACTN</name>
<evidence type="ECO:0000256" key="1">
    <source>
        <dbReference type="SAM" id="MobiDB-lite"/>
    </source>
</evidence>
<sequence>MSPPLATSRAGGSALRPRLDPAIAARFAASAATAEGADLRTEDVAGWLAERARAHRFRVDRVPFAELDGWSFEEGTGNLRHRSGGFFSVEGVRVSKDTGLYREWQQPIICQPEVGILGILVKEFDGVLHCLMQAKMEPGNVNLLQLSPTVQATRSNYRRVHKGASVKYLDFFTDPGRARVLVDSMQSEHGSWFYRKSNRNIIVEALGDVPADDDYRWLTFGQVAELLHRDNVINMDFRTVLACAPLPDADGAALHADAELRSWITEARSRREVRSELLPLDHVDGWKRGERSIDHEAGRYFSVVGVSVEAGNREVTGWSQPLLKPHGLGITAFLTRRFDGVLHVLTHARAEAGLQSPAEFSPTVQSTPSNHAHHPPEDRPPFLDEVLAAEPGRVWYEAVHSEEGGRFLDAESRYLLVHADEGGDPPPDSEYRWVTPAQLTSLVQYGHYVNVEARTLLACLNAAIALGKGTP</sequence>